<accession>A0A3G5A5K1</accession>
<protein>
    <submittedName>
        <fullName evidence="1">Uncharacterized protein</fullName>
    </submittedName>
</protein>
<evidence type="ECO:0000313" key="1">
    <source>
        <dbReference type="EMBL" id="AYV82525.1"/>
    </source>
</evidence>
<gene>
    <name evidence="1" type="ORF">Hyperionvirus1_104</name>
</gene>
<name>A0A3G5A5K1_9VIRU</name>
<sequence length="104" mass="11923">MATKLVGFWLHADAVYPFYYKQCMQCPGPGETYGVSIDKLTILNQTPEEIKGLSLSKIRELRSMVPFLGWQLWNFERLMSRIHDDVIRYAPSLAALISIIGPLY</sequence>
<reference evidence="1" key="1">
    <citation type="submission" date="2018-10" db="EMBL/GenBank/DDBJ databases">
        <title>Hidden diversity of soil giant viruses.</title>
        <authorList>
            <person name="Schulz F."/>
            <person name="Alteio L."/>
            <person name="Goudeau D."/>
            <person name="Ryan E.M."/>
            <person name="Malmstrom R.R."/>
            <person name="Blanchard J."/>
            <person name="Woyke T."/>
        </authorList>
    </citation>
    <scope>NUCLEOTIDE SEQUENCE</scope>
    <source>
        <strain evidence="1">HYV1</strain>
    </source>
</reference>
<dbReference type="EMBL" id="MK072383">
    <property type="protein sequence ID" value="AYV82525.1"/>
    <property type="molecule type" value="Genomic_DNA"/>
</dbReference>
<proteinExistence type="predicted"/>
<organism evidence="1">
    <name type="scientific">Hyperionvirus sp</name>
    <dbReference type="NCBI Taxonomy" id="2487770"/>
    <lineage>
        <taxon>Viruses</taxon>
        <taxon>Varidnaviria</taxon>
        <taxon>Bamfordvirae</taxon>
        <taxon>Nucleocytoviricota</taxon>
        <taxon>Megaviricetes</taxon>
        <taxon>Imitervirales</taxon>
        <taxon>Mimiviridae</taxon>
        <taxon>Klosneuvirinae</taxon>
    </lineage>
</organism>